<proteinExistence type="predicted"/>
<accession>A0ACB8UD24</accession>
<name>A0ACB8UD24_9APHY</name>
<dbReference type="Proteomes" id="UP001055072">
    <property type="component" value="Unassembled WGS sequence"/>
</dbReference>
<sequence>MAADLATQLGALRLSETMPRPLPMELYRDIFSYVSSMRDFCSLSVLCRNLQPEAEFFIYRSVQSTSRSQTEFLCDIISSSAHRHMLIRELDISHDEWKGSPISEARNREYWERVARLLHDLPNLQNLKIHDMAMQHGNPNAWVLSHATCSLIQFDSDFVFDDCLVTFLYNQRQMKRLYWTENYADDESRRALISSGATSIQDISPSVTLLNTNSPQFAIRCMRSAKLSHVWVCGPCAYEDDGWIRYMERFVEDRKTAGLVSLRLNLPYRKRTLATILSAIAKTTPDLRSLGFLPFFTSTDTELIDVLSQFRQLRSIVTWNVIERNTSRIVSQACPSLRFIACLHYSYSHEYVVLPVNPLGTPRPLHDPQYLLWKNV</sequence>
<reference evidence="1" key="1">
    <citation type="journal article" date="2021" name="Environ. Microbiol.">
        <title>Gene family expansions and transcriptome signatures uncover fungal adaptations to wood decay.</title>
        <authorList>
            <person name="Hage H."/>
            <person name="Miyauchi S."/>
            <person name="Viragh M."/>
            <person name="Drula E."/>
            <person name="Min B."/>
            <person name="Chaduli D."/>
            <person name="Navarro D."/>
            <person name="Favel A."/>
            <person name="Norest M."/>
            <person name="Lesage-Meessen L."/>
            <person name="Balint B."/>
            <person name="Merenyi Z."/>
            <person name="de Eugenio L."/>
            <person name="Morin E."/>
            <person name="Martinez A.T."/>
            <person name="Baldrian P."/>
            <person name="Stursova M."/>
            <person name="Martinez M.J."/>
            <person name="Novotny C."/>
            <person name="Magnuson J.K."/>
            <person name="Spatafora J.W."/>
            <person name="Maurice S."/>
            <person name="Pangilinan J."/>
            <person name="Andreopoulos W."/>
            <person name="LaButti K."/>
            <person name="Hundley H."/>
            <person name="Na H."/>
            <person name="Kuo A."/>
            <person name="Barry K."/>
            <person name="Lipzen A."/>
            <person name="Henrissat B."/>
            <person name="Riley R."/>
            <person name="Ahrendt S."/>
            <person name="Nagy L.G."/>
            <person name="Grigoriev I.V."/>
            <person name="Martin F."/>
            <person name="Rosso M.N."/>
        </authorList>
    </citation>
    <scope>NUCLEOTIDE SEQUENCE</scope>
    <source>
        <strain evidence="1">CBS 384.51</strain>
    </source>
</reference>
<evidence type="ECO:0000313" key="1">
    <source>
        <dbReference type="EMBL" id="KAI0092252.1"/>
    </source>
</evidence>
<organism evidence="1 2">
    <name type="scientific">Irpex rosettiformis</name>
    <dbReference type="NCBI Taxonomy" id="378272"/>
    <lineage>
        <taxon>Eukaryota</taxon>
        <taxon>Fungi</taxon>
        <taxon>Dikarya</taxon>
        <taxon>Basidiomycota</taxon>
        <taxon>Agaricomycotina</taxon>
        <taxon>Agaricomycetes</taxon>
        <taxon>Polyporales</taxon>
        <taxon>Irpicaceae</taxon>
        <taxon>Irpex</taxon>
    </lineage>
</organism>
<protein>
    <submittedName>
        <fullName evidence="1">Uncharacterized protein</fullName>
    </submittedName>
</protein>
<gene>
    <name evidence="1" type="ORF">BDY19DRAFT_589490</name>
</gene>
<keyword evidence="2" id="KW-1185">Reference proteome</keyword>
<dbReference type="EMBL" id="MU274904">
    <property type="protein sequence ID" value="KAI0092252.1"/>
    <property type="molecule type" value="Genomic_DNA"/>
</dbReference>
<evidence type="ECO:0000313" key="2">
    <source>
        <dbReference type="Proteomes" id="UP001055072"/>
    </source>
</evidence>
<comment type="caution">
    <text evidence="1">The sequence shown here is derived from an EMBL/GenBank/DDBJ whole genome shotgun (WGS) entry which is preliminary data.</text>
</comment>